<dbReference type="GO" id="GO:0003723">
    <property type="term" value="F:RNA binding"/>
    <property type="evidence" value="ECO:0007669"/>
    <property type="project" value="InterPro"/>
</dbReference>
<evidence type="ECO:0000259" key="1">
    <source>
        <dbReference type="Pfam" id="PF00849"/>
    </source>
</evidence>
<dbReference type="PANTHER" id="PTHR21600">
    <property type="entry name" value="MITOCHONDRIAL RNA PSEUDOURIDINE SYNTHASE"/>
    <property type="match status" value="1"/>
</dbReference>
<proteinExistence type="predicted"/>
<gene>
    <name evidence="2" type="ORF">BCR44DRAFT_36141</name>
</gene>
<feature type="domain" description="Pseudouridine synthase RsuA/RluA-like" evidence="1">
    <location>
        <begin position="114"/>
        <end position="234"/>
    </location>
</feature>
<comment type="caution">
    <text evidence="2">The sequence shown here is derived from an EMBL/GenBank/DDBJ whole genome shotgun (WGS) entry which is preliminary data.</text>
</comment>
<name>A0A1Y2HXZ7_9FUNG</name>
<dbReference type="InterPro" id="IPR050188">
    <property type="entry name" value="RluA_PseudoU_synthase"/>
</dbReference>
<dbReference type="InterPro" id="IPR006145">
    <property type="entry name" value="PsdUridine_synth_RsuA/RluA"/>
</dbReference>
<dbReference type="EMBL" id="MCFL01000005">
    <property type="protein sequence ID" value="ORZ39430.1"/>
    <property type="molecule type" value="Genomic_DNA"/>
</dbReference>
<dbReference type="Pfam" id="PF00849">
    <property type="entry name" value="PseudoU_synth_2"/>
    <property type="match status" value="1"/>
</dbReference>
<evidence type="ECO:0000313" key="2">
    <source>
        <dbReference type="EMBL" id="ORZ39430.1"/>
    </source>
</evidence>
<reference evidence="2 3" key="1">
    <citation type="submission" date="2016-07" db="EMBL/GenBank/DDBJ databases">
        <title>Pervasive Adenine N6-methylation of Active Genes in Fungi.</title>
        <authorList>
            <consortium name="DOE Joint Genome Institute"/>
            <person name="Mondo S.J."/>
            <person name="Dannebaum R.O."/>
            <person name="Kuo R.C."/>
            <person name="Labutti K."/>
            <person name="Haridas S."/>
            <person name="Kuo A."/>
            <person name="Salamov A."/>
            <person name="Ahrendt S.R."/>
            <person name="Lipzen A."/>
            <person name="Sullivan W."/>
            <person name="Andreopoulos W.B."/>
            <person name="Clum A."/>
            <person name="Lindquist E."/>
            <person name="Daum C."/>
            <person name="Ramamoorthy G.K."/>
            <person name="Gryganskyi A."/>
            <person name="Culley D."/>
            <person name="Magnuson J.K."/>
            <person name="James T.Y."/>
            <person name="O'Malley M.A."/>
            <person name="Stajich J.E."/>
            <person name="Spatafora J.W."/>
            <person name="Visel A."/>
            <person name="Grigoriev I.V."/>
        </authorList>
    </citation>
    <scope>NUCLEOTIDE SEQUENCE [LARGE SCALE GENOMIC DNA]</scope>
    <source>
        <strain evidence="2 3">PL171</strain>
    </source>
</reference>
<dbReference type="OrthoDB" id="424794at2759"/>
<dbReference type="GO" id="GO:0000455">
    <property type="term" value="P:enzyme-directed rRNA pseudouridine synthesis"/>
    <property type="evidence" value="ECO:0007669"/>
    <property type="project" value="TreeGrafter"/>
</dbReference>
<dbReference type="Proteomes" id="UP000193411">
    <property type="component" value="Unassembled WGS sequence"/>
</dbReference>
<accession>A0A1Y2HXZ7</accession>
<dbReference type="PANTHER" id="PTHR21600:SF40">
    <property type="entry name" value="PSEUDOURIDYLATE SYNTHASE RPUSD2"/>
    <property type="match status" value="1"/>
</dbReference>
<dbReference type="STRING" id="765915.A0A1Y2HXZ7"/>
<dbReference type="AlphaFoldDB" id="A0A1Y2HXZ7"/>
<dbReference type="Gene3D" id="3.30.2350.10">
    <property type="entry name" value="Pseudouridine synthase"/>
    <property type="match status" value="1"/>
</dbReference>
<sequence>MSYLNPAPVISIVRDASGAALRRLSPYLYSFNTPVKARWMNRTVLDVVTSEFSRLGNHNVVTRMIREGHVRVSSKFVAPDYKLRGHDRLQTTVVRHDPDILADPIAVVYESNEVVAVDKPPSIPIHANARYVHNTLVSILAEQNPAEYSQLRVIHRLDAMTQGLVILAKTSSSAASLCAALREGNAQKMYFARVVGHLAQDEIHVTDSLDHTLPSRQHKPTQEAATLVRTLWRGHLGNGKYPVSLVQCTRAYHWHPPVPLTHCSPAKNH</sequence>
<organism evidence="2 3">
    <name type="scientific">Catenaria anguillulae PL171</name>
    <dbReference type="NCBI Taxonomy" id="765915"/>
    <lineage>
        <taxon>Eukaryota</taxon>
        <taxon>Fungi</taxon>
        <taxon>Fungi incertae sedis</taxon>
        <taxon>Blastocladiomycota</taxon>
        <taxon>Blastocladiomycetes</taxon>
        <taxon>Blastocladiales</taxon>
        <taxon>Catenariaceae</taxon>
        <taxon>Catenaria</taxon>
    </lineage>
</organism>
<keyword evidence="3" id="KW-1185">Reference proteome</keyword>
<dbReference type="InterPro" id="IPR020103">
    <property type="entry name" value="PsdUridine_synth_cat_dom_sf"/>
</dbReference>
<dbReference type="GO" id="GO:0009982">
    <property type="term" value="F:pseudouridine synthase activity"/>
    <property type="evidence" value="ECO:0007669"/>
    <property type="project" value="InterPro"/>
</dbReference>
<dbReference type="SUPFAM" id="SSF55120">
    <property type="entry name" value="Pseudouridine synthase"/>
    <property type="match status" value="1"/>
</dbReference>
<protein>
    <submittedName>
        <fullName evidence="2">Pseudouridine synthase</fullName>
    </submittedName>
</protein>
<evidence type="ECO:0000313" key="3">
    <source>
        <dbReference type="Proteomes" id="UP000193411"/>
    </source>
</evidence>